<feature type="signal peptide" evidence="1">
    <location>
        <begin position="1"/>
        <end position="25"/>
    </location>
</feature>
<proteinExistence type="predicted"/>
<reference evidence="2" key="2">
    <citation type="journal article" date="2015" name="Fish Shellfish Immunol.">
        <title>Early steps in the European eel (Anguilla anguilla)-Vibrio vulnificus interaction in the gills: Role of the RtxA13 toxin.</title>
        <authorList>
            <person name="Callol A."/>
            <person name="Pajuelo D."/>
            <person name="Ebbesson L."/>
            <person name="Teles M."/>
            <person name="MacKenzie S."/>
            <person name="Amaro C."/>
        </authorList>
    </citation>
    <scope>NUCLEOTIDE SEQUENCE</scope>
</reference>
<dbReference type="EMBL" id="GBXM01002831">
    <property type="protein sequence ID" value="JAI05747.1"/>
    <property type="molecule type" value="Transcribed_RNA"/>
</dbReference>
<accession>A0A0E9XTN2</accession>
<evidence type="ECO:0000256" key="1">
    <source>
        <dbReference type="SAM" id="SignalP"/>
    </source>
</evidence>
<protein>
    <submittedName>
        <fullName evidence="2">Uncharacterized protein</fullName>
    </submittedName>
</protein>
<organism evidence="2">
    <name type="scientific">Anguilla anguilla</name>
    <name type="common">European freshwater eel</name>
    <name type="synonym">Muraena anguilla</name>
    <dbReference type="NCBI Taxonomy" id="7936"/>
    <lineage>
        <taxon>Eukaryota</taxon>
        <taxon>Metazoa</taxon>
        <taxon>Chordata</taxon>
        <taxon>Craniata</taxon>
        <taxon>Vertebrata</taxon>
        <taxon>Euteleostomi</taxon>
        <taxon>Actinopterygii</taxon>
        <taxon>Neopterygii</taxon>
        <taxon>Teleostei</taxon>
        <taxon>Anguilliformes</taxon>
        <taxon>Anguillidae</taxon>
        <taxon>Anguilla</taxon>
    </lineage>
</organism>
<keyword evidence="1" id="KW-0732">Signal</keyword>
<dbReference type="AlphaFoldDB" id="A0A0E9XTN2"/>
<name>A0A0E9XTN2_ANGAN</name>
<feature type="chain" id="PRO_5002435203" evidence="1">
    <location>
        <begin position="26"/>
        <end position="60"/>
    </location>
</feature>
<sequence>MHEHRSCTSDFSLMWFPLILQVSVCWVELQTGSVLPLISKHVVALHGNFLVQYSASAPMC</sequence>
<reference evidence="2" key="1">
    <citation type="submission" date="2014-11" db="EMBL/GenBank/DDBJ databases">
        <authorList>
            <person name="Amaro Gonzalez C."/>
        </authorList>
    </citation>
    <scope>NUCLEOTIDE SEQUENCE</scope>
</reference>
<evidence type="ECO:0000313" key="2">
    <source>
        <dbReference type="EMBL" id="JAI05747.1"/>
    </source>
</evidence>